<feature type="compositionally biased region" description="Polar residues" evidence="1">
    <location>
        <begin position="97"/>
        <end position="109"/>
    </location>
</feature>
<evidence type="ECO:0000256" key="1">
    <source>
        <dbReference type="SAM" id="MobiDB-lite"/>
    </source>
</evidence>
<accession>A0AAV3PPS5</accession>
<dbReference type="EMBL" id="BAABME010018415">
    <property type="protein sequence ID" value="GAA0153734.1"/>
    <property type="molecule type" value="Genomic_DNA"/>
</dbReference>
<evidence type="ECO:0000313" key="3">
    <source>
        <dbReference type="Proteomes" id="UP001454036"/>
    </source>
</evidence>
<sequence>MGLNSDEEDEAPEDIEEDDDESIHDVLGSDENEDHDSEDLSEGHSVESVNKGKGPGATSEDIAEDDSDDVPLAQKRKDLRRNPTVDAPNDLLERFKQSTGTTGTSSAPKSTGMRVKRG</sequence>
<organism evidence="2 3">
    <name type="scientific">Lithospermum erythrorhizon</name>
    <name type="common">Purple gromwell</name>
    <name type="synonym">Lithospermum officinale var. erythrorhizon</name>
    <dbReference type="NCBI Taxonomy" id="34254"/>
    <lineage>
        <taxon>Eukaryota</taxon>
        <taxon>Viridiplantae</taxon>
        <taxon>Streptophyta</taxon>
        <taxon>Embryophyta</taxon>
        <taxon>Tracheophyta</taxon>
        <taxon>Spermatophyta</taxon>
        <taxon>Magnoliopsida</taxon>
        <taxon>eudicotyledons</taxon>
        <taxon>Gunneridae</taxon>
        <taxon>Pentapetalae</taxon>
        <taxon>asterids</taxon>
        <taxon>lamiids</taxon>
        <taxon>Boraginales</taxon>
        <taxon>Boraginaceae</taxon>
        <taxon>Boraginoideae</taxon>
        <taxon>Lithospermeae</taxon>
        <taxon>Lithospermum</taxon>
    </lineage>
</organism>
<comment type="caution">
    <text evidence="2">The sequence shown here is derived from an EMBL/GenBank/DDBJ whole genome shotgun (WGS) entry which is preliminary data.</text>
</comment>
<gene>
    <name evidence="2" type="ORF">LIER_37727</name>
</gene>
<reference evidence="2 3" key="1">
    <citation type="submission" date="2024-01" db="EMBL/GenBank/DDBJ databases">
        <title>The complete chloroplast genome sequence of Lithospermum erythrorhizon: insights into the phylogenetic relationship among Boraginaceae species and the maternal lineages of purple gromwells.</title>
        <authorList>
            <person name="Okada T."/>
            <person name="Watanabe K."/>
        </authorList>
    </citation>
    <scope>NUCLEOTIDE SEQUENCE [LARGE SCALE GENOMIC DNA]</scope>
</reference>
<proteinExistence type="predicted"/>
<feature type="region of interest" description="Disordered" evidence="1">
    <location>
        <begin position="1"/>
        <end position="118"/>
    </location>
</feature>
<keyword evidence="3" id="KW-1185">Reference proteome</keyword>
<dbReference type="Proteomes" id="UP001454036">
    <property type="component" value="Unassembled WGS sequence"/>
</dbReference>
<protein>
    <submittedName>
        <fullName evidence="2">Uncharacterized protein</fullName>
    </submittedName>
</protein>
<dbReference type="AlphaFoldDB" id="A0AAV3PPS5"/>
<name>A0AAV3PPS5_LITER</name>
<evidence type="ECO:0000313" key="2">
    <source>
        <dbReference type="EMBL" id="GAA0153734.1"/>
    </source>
</evidence>
<feature type="compositionally biased region" description="Acidic residues" evidence="1">
    <location>
        <begin position="1"/>
        <end position="40"/>
    </location>
</feature>